<keyword evidence="1" id="KW-0175">Coiled coil</keyword>
<feature type="compositionally biased region" description="Low complexity" evidence="2">
    <location>
        <begin position="1603"/>
        <end position="1618"/>
    </location>
</feature>
<feature type="region of interest" description="Disordered" evidence="2">
    <location>
        <begin position="348"/>
        <end position="480"/>
    </location>
</feature>
<sequence>MLEDRKNANRLLVTENQRLKKMCADLQVQLLDKPTARGESAALKSMRDMARQFQNREQMTSAAAEKLISELMGQNQVALDEMQRLGDDRDGLMAELRTTQEALSSASSEVAAYREQLAAMAEEKETLLAEKEEQAQQAQQLDEQRQQIILKLEGEVEALKQQLAERDAAAEAARVAAEAALRSQKAALEAEALLQRKAAVAEVQAQADSLKQLLHKAHESLRALNQTEALGPGWTVMERGLQVEGSLEQRPENELAPPPDPLAVAVATATASRRSRRSSRAGDYGTGDPGAAVTNGPAGRHSAAASVTGSLQLERSGNAGHEGAVAAAAGSPVQTRIGSVAASVLGRNSARPSEAGSGGDGGGNGAVDDADATVPTGERNDTVEEPASAGGDGGELAVEASEDVGGGGRSARVDGEQRNADGVAAEVEIPGVRDGGGSRAASVAGSVELKSKQQEAVASEPARNGEGRPAAGTSGDMTASMALTPAAPSGPRGNVLELLLHDATLHPGAIGLPASELWALMRLSCPGLPGLTHLALSPPESGSGSGSGSQQLPLLCAVRLHFPDDTRLLTAVAGGAARVLLQNLRSAVVGAFGCPRVVQTPNAPPAAPAASSGSGGNGVRAVADGTLERVLVVASRDEYNCPSLELYCMDEEGRPIRPFQLLSTPWRQQLSDSIPQPRSDEVCIDTQALHRLQADAARASGLFDLSALRVFIGRTDGHTYQVWRLADVEARRKASFKALGRVLVELAEDPWVGAAPLATASLPLTAALSSPTLTRLELANVKLLLGDQPMVRLYEPSDDIATQTLACRTIAGEKLVATVRITARLARDPEVSEQLLAALQPALQVGAGAPALPPLHWLSLLGAEELVLERLLRELRGGVGAAAGRLMALPAHDDVSAAEVEALGRQAEDAILLKERQLVEGLNSCQVIVAAAATASPQESTFARAHLQQTRRRVARTWAEVTAFFRQRLELYRLGAVAWHFITEAAGSDDPVARLPVTTTRPQAKNLADVLQALAAALQALAPQGATSGELLPASAPLALLLPPPPAAPPLQAAAAAAATQTAPVAYALADAARELEAALRASVDAAAVAAEQAFEELRKQVAVPGSDDISLVEAAQVRLATLAAPVTAALVGGMAGLCQAAVAASLAEQETVATLREQLLAGAVAAAVGAPPPLQLSTAGMHLVAQLTMQLGAQADAAAAMTGAVALATSISSAGPGSQPPPKHDAVAAAAAVASAAAPQLSAALRSLQWLVGALTRAAPAPIAASPHSVGAWAKASVRLRLQLGVVCTAWSAAAVAAAGHALLLCGQRHAAVGLALEVMGREVDRVLDATKATLESLRANRSYDETVLADCMPPIATELTSHVAAAVTSCFWLAAQMVLTPLVVQLHMTPPPPPPPNRTPDDTQHHPGPIELIASSGPQDPAAAATAQGLSSSNGSSSSSSSSSSGSCYSSSLHVSSCVTFTIVTTGNLRVGGPVLIPATGPAAAAAGPQTVRPGEPSLAPLNQPLLTTWQPRRAVLYLDIARLNATAAAVAAAPGTDPPVASPPPAAMDTAALPHLPAALELLGWTLRHAEEFYHGHFAAGPPTEGGPLLTAAAAPLSKAPSAAPSTASTPRKSAIVPGGTGPSLRGSASVASSVSAPEDAPPPPTAALATDPLAALSEAKLAARMAEEVDVAVLAGGRLADAGSLIKWLSQNGMLVLVAADLQQLPEALAGISGGSSGDNNDNDNAAARALARTLVGLLATHHLQAATVRTLMQPLVHGAGQPASAANPRPGTRSSASTPRTSLSGKPGSPVTPLPPASTTLSAAAATATAASPTASGVQPLAVLTYLSDLALAKPALTVCNDLARRVDLALQALEAAFAAAPPLAPHAAMLARHVSRQLAQQRLLLEGLLLAPELLRARHPGTVPLPGSVAAAAATVAAGPGSTPWQPWGRLGDVAAPPLLQLVGMSSQAPPPAPSRQSSLGRMRPSLPSMTPKGGVSRRTSMAGGATATAVTPGTPPRPPAVHPAPPPPPPPSVPVGTTDAYSTESEDEEVGVSKLSLVPGAAGRSVGLSGAVGYGAGTPVLLPDEPDADSDAASIASASTLGSLVSRGRIPR</sequence>
<evidence type="ECO:0000313" key="4">
    <source>
        <dbReference type="Proteomes" id="UP000747399"/>
    </source>
</evidence>
<feature type="region of interest" description="Disordered" evidence="2">
    <location>
        <begin position="266"/>
        <end position="307"/>
    </location>
</feature>
<feature type="compositionally biased region" description="Low complexity" evidence="2">
    <location>
        <begin position="1989"/>
        <end position="1999"/>
    </location>
</feature>
<accession>A0A8J4ETL1</accession>
<gene>
    <name evidence="3" type="ORF">Vafri_4155</name>
</gene>
<feature type="region of interest" description="Disordered" evidence="2">
    <location>
        <begin position="1763"/>
        <end position="1803"/>
    </location>
</feature>
<protein>
    <submittedName>
        <fullName evidence="3">Uncharacterized protein</fullName>
    </submittedName>
</protein>
<feature type="compositionally biased region" description="Pro residues" evidence="2">
    <location>
        <begin position="2000"/>
        <end position="2020"/>
    </location>
</feature>
<reference evidence="3" key="1">
    <citation type="journal article" date="2021" name="Proc. Natl. Acad. Sci. U.S.A.">
        <title>Three genomes in the algal genus Volvox reveal the fate of a haploid sex-determining region after a transition to homothallism.</title>
        <authorList>
            <person name="Yamamoto K."/>
            <person name="Hamaji T."/>
            <person name="Kawai-Toyooka H."/>
            <person name="Matsuzaki R."/>
            <person name="Takahashi F."/>
            <person name="Nishimura Y."/>
            <person name="Kawachi M."/>
            <person name="Noguchi H."/>
            <person name="Minakuchi Y."/>
            <person name="Umen J.G."/>
            <person name="Toyoda A."/>
            <person name="Nozaki H."/>
        </authorList>
    </citation>
    <scope>NUCLEOTIDE SEQUENCE</scope>
    <source>
        <strain evidence="3">NIES-3780</strain>
    </source>
</reference>
<feature type="compositionally biased region" description="Pro residues" evidence="2">
    <location>
        <begin position="1391"/>
        <end position="1400"/>
    </location>
</feature>
<evidence type="ECO:0000313" key="3">
    <source>
        <dbReference type="EMBL" id="GIL47315.1"/>
    </source>
</evidence>
<proteinExistence type="predicted"/>
<evidence type="ECO:0000256" key="1">
    <source>
        <dbReference type="SAM" id="Coils"/>
    </source>
</evidence>
<name>A0A8J4ETL1_9CHLO</name>
<feature type="coiled-coil region" evidence="1">
    <location>
        <begin position="200"/>
        <end position="227"/>
    </location>
</feature>
<feature type="region of interest" description="Disordered" evidence="2">
    <location>
        <begin position="1390"/>
        <end position="1445"/>
    </location>
</feature>
<evidence type="ECO:0000256" key="2">
    <source>
        <dbReference type="SAM" id="MobiDB-lite"/>
    </source>
</evidence>
<organism evidence="3 4">
    <name type="scientific">Volvox africanus</name>
    <dbReference type="NCBI Taxonomy" id="51714"/>
    <lineage>
        <taxon>Eukaryota</taxon>
        <taxon>Viridiplantae</taxon>
        <taxon>Chlorophyta</taxon>
        <taxon>core chlorophytes</taxon>
        <taxon>Chlorophyceae</taxon>
        <taxon>CS clade</taxon>
        <taxon>Chlamydomonadales</taxon>
        <taxon>Volvocaceae</taxon>
        <taxon>Volvox</taxon>
    </lineage>
</organism>
<dbReference type="Proteomes" id="UP000747399">
    <property type="component" value="Unassembled WGS sequence"/>
</dbReference>
<feature type="compositionally biased region" description="Low complexity" evidence="2">
    <location>
        <begin position="1631"/>
        <end position="1642"/>
    </location>
</feature>
<feature type="coiled-coil region" evidence="1">
    <location>
        <begin position="96"/>
        <end position="169"/>
    </location>
</feature>
<dbReference type="InterPro" id="IPR051144">
    <property type="entry name" value="Formin_homology_domain"/>
</dbReference>
<feature type="compositionally biased region" description="Polar residues" evidence="2">
    <location>
        <begin position="1777"/>
        <end position="1789"/>
    </location>
</feature>
<dbReference type="PANTHER" id="PTHR45733">
    <property type="entry name" value="FORMIN-J"/>
    <property type="match status" value="1"/>
</dbReference>
<feature type="region of interest" description="Disordered" evidence="2">
    <location>
        <begin position="1950"/>
        <end position="2038"/>
    </location>
</feature>
<dbReference type="PANTHER" id="PTHR45733:SF8">
    <property type="entry name" value="FORMIN-J"/>
    <property type="match status" value="1"/>
</dbReference>
<dbReference type="EMBL" id="BNCO01000004">
    <property type="protein sequence ID" value="GIL47315.1"/>
    <property type="molecule type" value="Genomic_DNA"/>
</dbReference>
<feature type="compositionally biased region" description="Low complexity" evidence="2">
    <location>
        <begin position="1433"/>
        <end position="1445"/>
    </location>
</feature>
<keyword evidence="4" id="KW-1185">Reference proteome</keyword>
<comment type="caution">
    <text evidence="3">The sequence shown here is derived from an EMBL/GenBank/DDBJ whole genome shotgun (WGS) entry which is preliminary data.</text>
</comment>
<feature type="region of interest" description="Disordered" evidence="2">
    <location>
        <begin position="1603"/>
        <end position="1652"/>
    </location>
</feature>
<feature type="compositionally biased region" description="Gly residues" evidence="2">
    <location>
        <begin position="356"/>
        <end position="365"/>
    </location>
</feature>